<dbReference type="InterPro" id="IPR004375">
    <property type="entry name" value="NanQ/TabA/YiaL"/>
</dbReference>
<dbReference type="Proteomes" id="UP001241226">
    <property type="component" value="Chromosome 1"/>
</dbReference>
<evidence type="ECO:0000313" key="1">
    <source>
        <dbReference type="EMBL" id="WGK84771.1"/>
    </source>
</evidence>
<dbReference type="SUPFAM" id="SSF51197">
    <property type="entry name" value="Clavaminate synthase-like"/>
    <property type="match status" value="1"/>
</dbReference>
<dbReference type="EMBL" id="CP118711">
    <property type="protein sequence ID" value="WGK84771.1"/>
    <property type="molecule type" value="Genomic_DNA"/>
</dbReference>
<proteinExistence type="predicted"/>
<dbReference type="InterPro" id="IPR037012">
    <property type="entry name" value="NanQ/TabA/YiaL_sf"/>
</dbReference>
<dbReference type="AlphaFoldDB" id="A0ABD7YIM3"/>
<accession>A0ABD7YIM3</accession>
<evidence type="ECO:0000313" key="2">
    <source>
        <dbReference type="Proteomes" id="UP001241226"/>
    </source>
</evidence>
<dbReference type="PANTHER" id="PTHR34986:SF1">
    <property type="entry name" value="PROTEIN YIAL"/>
    <property type="match status" value="1"/>
</dbReference>
<gene>
    <name evidence="1" type="ORF">PYE67_10340</name>
</gene>
<name>A0ABD7YIM3_9VIBR</name>
<protein>
    <submittedName>
        <fullName evidence="1">YhcH/YjgK/YiaL family protein</fullName>
    </submittedName>
</protein>
<dbReference type="NCBIfam" id="TIGR00022">
    <property type="entry name" value="YhcH/YjgK/YiaL family protein"/>
    <property type="match status" value="1"/>
</dbReference>
<dbReference type="PANTHER" id="PTHR34986">
    <property type="entry name" value="EVOLVED BETA-GALACTOSIDASE SUBUNIT BETA"/>
    <property type="match status" value="1"/>
</dbReference>
<organism evidence="1 2">
    <name type="scientific">Vibrio aestuarianus</name>
    <dbReference type="NCBI Taxonomy" id="28171"/>
    <lineage>
        <taxon>Bacteria</taxon>
        <taxon>Pseudomonadati</taxon>
        <taxon>Pseudomonadota</taxon>
        <taxon>Gammaproteobacteria</taxon>
        <taxon>Vibrionales</taxon>
        <taxon>Vibrionaceae</taxon>
        <taxon>Vibrio</taxon>
    </lineage>
</organism>
<dbReference type="Pfam" id="PF04074">
    <property type="entry name" value="DUF386"/>
    <property type="match status" value="1"/>
</dbReference>
<reference evidence="1 2" key="1">
    <citation type="submission" date="2022-02" db="EMBL/GenBank/DDBJ databases">
        <title>Emergence and expansion in Europe of a Vibrio aestuarianus clonal complex pathogenic for oysters.</title>
        <authorList>
            <person name="Mesnil A."/>
            <person name="Travers M.-A."/>
        </authorList>
    </citation>
    <scope>NUCLEOTIDE SEQUENCE [LARGE SCALE GENOMIC DNA]</scope>
    <source>
        <strain evidence="1 2">U17</strain>
    </source>
</reference>
<dbReference type="Gene3D" id="2.60.120.370">
    <property type="entry name" value="YhcH/YjgK/YiaL"/>
    <property type="match status" value="1"/>
</dbReference>
<sequence length="150" mass="17129">MIIGDIQKLNKTPFADIIARVMALNPRTLEPGIHKLDGENLFINRVDGETRDFKASQSEIHQQYFDIHLVLEGIEKIGFAIPQADENFMAYSEFNNDCELSSDVIEEQFITLNAGQFFVIEPGIWHRPMLVVAEKESIKKVVIKINKNLI</sequence>
<dbReference type="RefSeq" id="WP_053310861.1">
    <property type="nucleotide sequence ID" value="NZ_CALYLG010000277.1"/>
</dbReference>